<keyword evidence="4" id="KW-0539">Nucleus</keyword>
<evidence type="ECO:0000256" key="3">
    <source>
        <dbReference type="ARBA" id="ARBA00023163"/>
    </source>
</evidence>
<dbReference type="PANTHER" id="PTHR12565:SF184">
    <property type="entry name" value="BHLH TRANSCRIPTION FACTOR"/>
    <property type="match status" value="1"/>
</dbReference>
<dbReference type="InterPro" id="IPR036638">
    <property type="entry name" value="HLH_DNA-bd_sf"/>
</dbReference>
<dbReference type="Gene3D" id="4.10.280.10">
    <property type="entry name" value="Helix-loop-helix DNA-binding domain"/>
    <property type="match status" value="1"/>
</dbReference>
<comment type="caution">
    <text evidence="7">The sequence shown here is derived from an EMBL/GenBank/DDBJ whole genome shotgun (WGS) entry which is preliminary data.</text>
</comment>
<keyword evidence="3" id="KW-0804">Transcription</keyword>
<dbReference type="EMBL" id="CACSLK010023397">
    <property type="protein sequence ID" value="CAA0822468.1"/>
    <property type="molecule type" value="Genomic_DNA"/>
</dbReference>
<dbReference type="OrthoDB" id="1923196at2759"/>
<evidence type="ECO:0000256" key="1">
    <source>
        <dbReference type="ARBA" id="ARBA00004123"/>
    </source>
</evidence>
<dbReference type="Proteomes" id="UP001153555">
    <property type="component" value="Unassembled WGS sequence"/>
</dbReference>
<evidence type="ECO:0000256" key="4">
    <source>
        <dbReference type="ARBA" id="ARBA00023242"/>
    </source>
</evidence>
<dbReference type="CDD" id="cd18919">
    <property type="entry name" value="bHLH_AtBPE_like"/>
    <property type="match status" value="1"/>
</dbReference>
<dbReference type="SUPFAM" id="SSF47459">
    <property type="entry name" value="HLH, helix-loop-helix DNA-binding domain"/>
    <property type="match status" value="1"/>
</dbReference>
<accession>A0A9N7N5U5</accession>
<comment type="subcellular location">
    <subcellularLocation>
        <location evidence="1">Nucleus</location>
    </subcellularLocation>
</comment>
<keyword evidence="2" id="KW-0805">Transcription regulation</keyword>
<gene>
    <name evidence="7" type="ORF">SHERM_19940</name>
</gene>
<dbReference type="AlphaFoldDB" id="A0A9N7N5U5"/>
<keyword evidence="8" id="KW-1185">Reference proteome</keyword>
<evidence type="ECO:0000259" key="6">
    <source>
        <dbReference type="PROSITE" id="PS50888"/>
    </source>
</evidence>
<dbReference type="GO" id="GO:0046983">
    <property type="term" value="F:protein dimerization activity"/>
    <property type="evidence" value="ECO:0007669"/>
    <property type="project" value="InterPro"/>
</dbReference>
<dbReference type="GO" id="GO:0005634">
    <property type="term" value="C:nucleus"/>
    <property type="evidence" value="ECO:0007669"/>
    <property type="project" value="UniProtKB-SubCell"/>
</dbReference>
<feature type="compositionally biased region" description="Basic and acidic residues" evidence="5">
    <location>
        <begin position="217"/>
        <end position="226"/>
    </location>
</feature>
<dbReference type="GO" id="GO:0003700">
    <property type="term" value="F:DNA-binding transcription factor activity"/>
    <property type="evidence" value="ECO:0007669"/>
    <property type="project" value="TreeGrafter"/>
</dbReference>
<evidence type="ECO:0000256" key="2">
    <source>
        <dbReference type="ARBA" id="ARBA00023015"/>
    </source>
</evidence>
<name>A0A9N7N5U5_STRHE</name>
<proteinExistence type="predicted"/>
<dbReference type="FunFam" id="4.10.280.10:FF:000002">
    <property type="entry name" value="Basic helix-loop-helix transcription factor"/>
    <property type="match status" value="1"/>
</dbReference>
<sequence length="475" mass="52179">MEMPVNDPTVELPKETEETANYHAPNISSDWHLTPNTTTNSSIGILSSCPSTSLVGSFCSPVWDPPINGQVLGYSDVNTQNDASTSTSPSRAGANWMPNVALRQNMFMPTTFPSMVVPPGLPNFPEDSGFIERAARFSCFSGGNLSQIVNPFTNLGHMKPDSRPGLMQRPNEALVGDGNGGSRSPFKNEKKIENFRRSHDDEVKNRVDVLGTRHEEAEFSGREELSGKGVGLKKRKRAEQKIVNGENNEAAQPAIETEKDTNETRGKGNENGDPSEKGPDPPKEEYIHVRARRGQATNSHSLAERIRREKISERMKFLQDLVPGCSKVTGKAVMLDEIINYVQSLQRQVEFLSMKLATVNPSLDFDMEGFLAKDILQTRAGLSSSLGFPPDLITSFSPIQPQQTQLIHSTTLHRPINPINPQSNVVSGGFREPTSQHMQAPSMWDDELHNVVHNGFNLSAPLNSSDLSGHGKADT</sequence>
<evidence type="ECO:0000313" key="7">
    <source>
        <dbReference type="EMBL" id="CAA0822468.1"/>
    </source>
</evidence>
<dbReference type="InterPro" id="IPR024097">
    <property type="entry name" value="bHLH_ZIP_TF"/>
</dbReference>
<evidence type="ECO:0000313" key="8">
    <source>
        <dbReference type="Proteomes" id="UP001153555"/>
    </source>
</evidence>
<protein>
    <submittedName>
        <fullName evidence="7">Transcription factor bHLH49</fullName>
    </submittedName>
</protein>
<organism evidence="7 8">
    <name type="scientific">Striga hermonthica</name>
    <name type="common">Purple witchweed</name>
    <name type="synonym">Buchnera hermonthica</name>
    <dbReference type="NCBI Taxonomy" id="68872"/>
    <lineage>
        <taxon>Eukaryota</taxon>
        <taxon>Viridiplantae</taxon>
        <taxon>Streptophyta</taxon>
        <taxon>Embryophyta</taxon>
        <taxon>Tracheophyta</taxon>
        <taxon>Spermatophyta</taxon>
        <taxon>Magnoliopsida</taxon>
        <taxon>eudicotyledons</taxon>
        <taxon>Gunneridae</taxon>
        <taxon>Pentapetalae</taxon>
        <taxon>asterids</taxon>
        <taxon>lamiids</taxon>
        <taxon>Lamiales</taxon>
        <taxon>Orobanchaceae</taxon>
        <taxon>Buchnereae</taxon>
        <taxon>Striga</taxon>
    </lineage>
</organism>
<feature type="region of interest" description="Disordered" evidence="5">
    <location>
        <begin position="217"/>
        <end position="283"/>
    </location>
</feature>
<dbReference type="PROSITE" id="PS50888">
    <property type="entry name" value="BHLH"/>
    <property type="match status" value="1"/>
</dbReference>
<dbReference type="SMART" id="SM00353">
    <property type="entry name" value="HLH"/>
    <property type="match status" value="1"/>
</dbReference>
<dbReference type="Pfam" id="PF00010">
    <property type="entry name" value="HLH"/>
    <property type="match status" value="1"/>
</dbReference>
<reference evidence="7" key="1">
    <citation type="submission" date="2019-12" db="EMBL/GenBank/DDBJ databases">
        <authorList>
            <person name="Scholes J."/>
        </authorList>
    </citation>
    <scope>NUCLEOTIDE SEQUENCE</scope>
</reference>
<feature type="compositionally biased region" description="Basic and acidic residues" evidence="5">
    <location>
        <begin position="256"/>
        <end position="283"/>
    </location>
</feature>
<evidence type="ECO:0000256" key="5">
    <source>
        <dbReference type="SAM" id="MobiDB-lite"/>
    </source>
</evidence>
<feature type="domain" description="BHLH" evidence="6">
    <location>
        <begin position="295"/>
        <end position="345"/>
    </location>
</feature>
<dbReference type="PANTHER" id="PTHR12565">
    <property type="entry name" value="STEROL REGULATORY ELEMENT-BINDING PROTEIN"/>
    <property type="match status" value="1"/>
</dbReference>
<dbReference type="InterPro" id="IPR011598">
    <property type="entry name" value="bHLH_dom"/>
</dbReference>